<dbReference type="SUPFAM" id="SSF53335">
    <property type="entry name" value="S-adenosyl-L-methionine-dependent methyltransferases"/>
    <property type="match status" value="1"/>
</dbReference>
<dbReference type="CDD" id="cd02440">
    <property type="entry name" value="AdoMet_MTases"/>
    <property type="match status" value="1"/>
</dbReference>
<gene>
    <name evidence="3" type="ORF">ALECFALPRED_006226</name>
</gene>
<feature type="transmembrane region" description="Helical" evidence="2">
    <location>
        <begin position="168"/>
        <end position="194"/>
    </location>
</feature>
<organism evidence="3 4">
    <name type="scientific">Alectoria fallacina</name>
    <dbReference type="NCBI Taxonomy" id="1903189"/>
    <lineage>
        <taxon>Eukaryota</taxon>
        <taxon>Fungi</taxon>
        <taxon>Dikarya</taxon>
        <taxon>Ascomycota</taxon>
        <taxon>Pezizomycotina</taxon>
        <taxon>Lecanoromycetes</taxon>
        <taxon>OSLEUM clade</taxon>
        <taxon>Lecanoromycetidae</taxon>
        <taxon>Lecanorales</taxon>
        <taxon>Lecanorineae</taxon>
        <taxon>Parmeliaceae</taxon>
        <taxon>Alectoria</taxon>
    </lineage>
</organism>
<keyword evidence="1" id="KW-0620">Polyamine biosynthesis</keyword>
<evidence type="ECO:0000256" key="1">
    <source>
        <dbReference type="ARBA" id="ARBA00023115"/>
    </source>
</evidence>
<reference evidence="3" key="1">
    <citation type="submission" date="2021-03" db="EMBL/GenBank/DDBJ databases">
        <authorList>
            <person name="Tagirdzhanova G."/>
        </authorList>
    </citation>
    <scope>NUCLEOTIDE SEQUENCE</scope>
</reference>
<dbReference type="GO" id="GO:0010487">
    <property type="term" value="F:thermospermine synthase activity"/>
    <property type="evidence" value="ECO:0007669"/>
    <property type="project" value="TreeGrafter"/>
</dbReference>
<dbReference type="NCBIfam" id="NF037959">
    <property type="entry name" value="MFS_SpdSyn"/>
    <property type="match status" value="1"/>
</dbReference>
<evidence type="ECO:0000313" key="4">
    <source>
        <dbReference type="Proteomes" id="UP000664203"/>
    </source>
</evidence>
<feature type="transmembrane region" description="Helical" evidence="2">
    <location>
        <begin position="101"/>
        <end position="122"/>
    </location>
</feature>
<dbReference type="GO" id="GO:0006596">
    <property type="term" value="P:polyamine biosynthetic process"/>
    <property type="evidence" value="ECO:0007669"/>
    <property type="project" value="UniProtKB-KW"/>
</dbReference>
<keyword evidence="2" id="KW-0472">Membrane</keyword>
<dbReference type="PANTHER" id="PTHR43317">
    <property type="entry name" value="THERMOSPERMINE SYNTHASE ACAULIS5"/>
    <property type="match status" value="1"/>
</dbReference>
<accession>A0A8H3IV90</accession>
<name>A0A8H3IV90_9LECA</name>
<dbReference type="InterPro" id="IPR029063">
    <property type="entry name" value="SAM-dependent_MTases_sf"/>
</dbReference>
<feature type="transmembrane region" description="Helical" evidence="2">
    <location>
        <begin position="206"/>
        <end position="232"/>
    </location>
</feature>
<evidence type="ECO:0000313" key="3">
    <source>
        <dbReference type="EMBL" id="CAF9935050.1"/>
    </source>
</evidence>
<sequence>MTPRGKRSNAPAPALTQNNNAPRRIWWSYARLLLTILATLFLAAMSAEVSKLSLTPVYGSIPPIASLKWLRGGLERDQRYIAMIFSVSLAKMFFSKRNLGFSKYFATWGFFIPSIQSGLFSFSGRLGPVWGPRMTYLLTSVPLSCLSLLHLVNLIADTFPFAIFAEGAATHSLVGFCGSGLGTLLLAGTLYHFLARIKTYLENRLSMFMMLTSGTPAVFSRFGLQIVTTLLYAQLGASLEGFKLIFTAILPILHLAFVCPHVPLPYNTGVLNDTLRAEGYSLVARQESLTGYISVFENLNEGYRVMRCDHSLLGGEYLNKPRGSRYNEPVYTIFLTLEAVRLLQNRPSEGQLVATSKHNHALVIGVGIGTAPAALIAHGVHTTTVEIDPVVHDFATKYFDLPQNHTSVIGDAIKVVGDMQKAKEMRNTYDYIIHDVFTGGAEPINLFTREFIMGLSDLLKPSGIIAINYAGDLLLPIAASVVRTVESVFPKCRLYRESPPLQAPEAMDYTNMVMFCRKSPESFTFRDPVEADFLGSPARRQHLKPQHEIPASYFNSGRQQKGEILRRGQISQEMHQSTMASAAGHWYLMRTVLPDVVWENW</sequence>
<dbReference type="Pfam" id="PF01564">
    <property type="entry name" value="Spermine_synth"/>
    <property type="match status" value="1"/>
</dbReference>
<keyword evidence="4" id="KW-1185">Reference proteome</keyword>
<keyword evidence="2" id="KW-0812">Transmembrane</keyword>
<dbReference type="EMBL" id="CAJPDR010000399">
    <property type="protein sequence ID" value="CAF9935050.1"/>
    <property type="molecule type" value="Genomic_DNA"/>
</dbReference>
<proteinExistence type="predicted"/>
<dbReference type="Gene3D" id="3.40.50.150">
    <property type="entry name" value="Vaccinia Virus protein VP39"/>
    <property type="match status" value="1"/>
</dbReference>
<evidence type="ECO:0000256" key="2">
    <source>
        <dbReference type="SAM" id="Phobius"/>
    </source>
</evidence>
<dbReference type="OrthoDB" id="2016285at2759"/>
<dbReference type="AlphaFoldDB" id="A0A8H3IV90"/>
<dbReference type="PANTHER" id="PTHR43317:SF1">
    <property type="entry name" value="THERMOSPERMINE SYNTHASE ACAULIS5"/>
    <property type="match status" value="1"/>
</dbReference>
<evidence type="ECO:0008006" key="5">
    <source>
        <dbReference type="Google" id="ProtNLM"/>
    </source>
</evidence>
<dbReference type="Proteomes" id="UP000664203">
    <property type="component" value="Unassembled WGS sequence"/>
</dbReference>
<comment type="caution">
    <text evidence="3">The sequence shown here is derived from an EMBL/GenBank/DDBJ whole genome shotgun (WGS) entry which is preliminary data.</text>
</comment>
<keyword evidence="2" id="KW-1133">Transmembrane helix</keyword>
<feature type="transmembrane region" description="Helical" evidence="2">
    <location>
        <begin position="134"/>
        <end position="156"/>
    </location>
</feature>
<protein>
    <recommendedName>
        <fullName evidence="5">Spermine/spermidine synthase family protein</fullName>
    </recommendedName>
</protein>